<reference evidence="2" key="2">
    <citation type="submission" date="2020-06" db="EMBL/GenBank/DDBJ databases">
        <authorList>
            <person name="Sheffer M."/>
        </authorList>
    </citation>
    <scope>NUCLEOTIDE SEQUENCE</scope>
</reference>
<proteinExistence type="predicted"/>
<name>A0A8T0F134_ARGBR</name>
<feature type="compositionally biased region" description="Basic and acidic residues" evidence="1">
    <location>
        <begin position="28"/>
        <end position="43"/>
    </location>
</feature>
<dbReference type="AlphaFoldDB" id="A0A8T0F134"/>
<comment type="caution">
    <text evidence="2">The sequence shown here is derived from an EMBL/GenBank/DDBJ whole genome shotgun (WGS) entry which is preliminary data.</text>
</comment>
<keyword evidence="3" id="KW-1185">Reference proteome</keyword>
<evidence type="ECO:0000313" key="2">
    <source>
        <dbReference type="EMBL" id="KAF8784065.1"/>
    </source>
</evidence>
<accession>A0A8T0F134</accession>
<evidence type="ECO:0000256" key="1">
    <source>
        <dbReference type="SAM" id="MobiDB-lite"/>
    </source>
</evidence>
<dbReference type="EMBL" id="JABXBU010001410">
    <property type="protein sequence ID" value="KAF8784065.1"/>
    <property type="molecule type" value="Genomic_DNA"/>
</dbReference>
<evidence type="ECO:0000313" key="3">
    <source>
        <dbReference type="Proteomes" id="UP000807504"/>
    </source>
</evidence>
<reference evidence="2" key="1">
    <citation type="journal article" date="2020" name="bioRxiv">
        <title>Chromosome-level reference genome of the European wasp spider Argiope bruennichi: a resource for studies on range expansion and evolutionary adaptation.</title>
        <authorList>
            <person name="Sheffer M.M."/>
            <person name="Hoppe A."/>
            <person name="Krehenwinkel H."/>
            <person name="Uhl G."/>
            <person name="Kuss A.W."/>
            <person name="Jensen L."/>
            <person name="Jensen C."/>
            <person name="Gillespie R.G."/>
            <person name="Hoff K.J."/>
            <person name="Prost S."/>
        </authorList>
    </citation>
    <scope>NUCLEOTIDE SEQUENCE</scope>
</reference>
<protein>
    <submittedName>
        <fullName evidence="2">Uncharacterized protein</fullName>
    </submittedName>
</protein>
<organism evidence="2 3">
    <name type="scientific">Argiope bruennichi</name>
    <name type="common">Wasp spider</name>
    <name type="synonym">Aranea bruennichi</name>
    <dbReference type="NCBI Taxonomy" id="94029"/>
    <lineage>
        <taxon>Eukaryota</taxon>
        <taxon>Metazoa</taxon>
        <taxon>Ecdysozoa</taxon>
        <taxon>Arthropoda</taxon>
        <taxon>Chelicerata</taxon>
        <taxon>Arachnida</taxon>
        <taxon>Araneae</taxon>
        <taxon>Araneomorphae</taxon>
        <taxon>Entelegynae</taxon>
        <taxon>Araneoidea</taxon>
        <taxon>Araneidae</taxon>
        <taxon>Argiope</taxon>
    </lineage>
</organism>
<feature type="non-terminal residue" evidence="2">
    <location>
        <position position="43"/>
    </location>
</feature>
<dbReference type="Proteomes" id="UP000807504">
    <property type="component" value="Unassembled WGS sequence"/>
</dbReference>
<sequence>MVWVRRQEYRELVKSEEEAKRAIAGKIEGSDNHEKHNNPVERA</sequence>
<feature type="region of interest" description="Disordered" evidence="1">
    <location>
        <begin position="22"/>
        <end position="43"/>
    </location>
</feature>
<gene>
    <name evidence="2" type="ORF">HNY73_011705</name>
</gene>